<dbReference type="InterPro" id="IPR055080">
    <property type="entry name" value="Gal80p-like_C"/>
</dbReference>
<dbReference type="SUPFAM" id="SSF51735">
    <property type="entry name" value="NAD(P)-binding Rossmann-fold domains"/>
    <property type="match status" value="1"/>
</dbReference>
<accession>A0AAE8MY09</accession>
<dbReference type="Gene3D" id="3.40.50.720">
    <property type="entry name" value="NAD(P)-binding Rossmann-like Domain"/>
    <property type="match status" value="1"/>
</dbReference>
<dbReference type="Pfam" id="PF01408">
    <property type="entry name" value="GFO_IDH_MocA"/>
    <property type="match status" value="1"/>
</dbReference>
<dbReference type="AlphaFoldDB" id="A0AAE8MY09"/>
<sequence>MAQSPIPLAIIGLSSSAATSWASSAHLPYLLSPLGRQKYNIIALLNSSVSSAREAIAHYNLPASTRAYGNPHDLAADPDVRLVVCATRVDKHDATTRPSIQAGKDVIIEWPLAENAGIARELASLAAEKKVRAAVGLQGRVAPIYKKVAEILDSGRIGKVVSSEVRASGGSIDARVLPVGLKYFAQKEVGGNIITIGFGHLSDSIQHILGVIQSPSSTTQIRYPDVKIRGPEGTIIEIIKSDVPDLIVVSGALPGTSRVVEGATLSIRFRRGAAFKDEPGLVWTIEGEKGELRLVAPSGPAVQAVFSKPISIEVHDYATDEVAPIEWAWYDWQEELPIASRNIGALYEAFAEGGGYATFQDALERHEQIDNLLGS</sequence>
<dbReference type="Pfam" id="PF22685">
    <property type="entry name" value="Gal80p_C-like"/>
    <property type="match status" value="1"/>
</dbReference>
<dbReference type="PANTHER" id="PTHR43708">
    <property type="entry name" value="CONSERVED EXPRESSED OXIDOREDUCTASE (EUROFUNG)"/>
    <property type="match status" value="1"/>
</dbReference>
<comment type="caution">
    <text evidence="3">The sequence shown here is derived from an EMBL/GenBank/DDBJ whole genome shotgun (WGS) entry which is preliminary data.</text>
</comment>
<dbReference type="Gene3D" id="3.30.360.10">
    <property type="entry name" value="Dihydrodipicolinate Reductase, domain 2"/>
    <property type="match status" value="1"/>
</dbReference>
<proteinExistence type="predicted"/>
<dbReference type="PANTHER" id="PTHR43708:SF1">
    <property type="entry name" value="GALACTOSE_LACTOSE METABOLISM REGULATORY PROTEIN GAL80"/>
    <property type="match status" value="1"/>
</dbReference>
<dbReference type="InterPro" id="IPR000683">
    <property type="entry name" value="Gfo/Idh/MocA-like_OxRdtase_N"/>
</dbReference>
<evidence type="ECO:0000259" key="2">
    <source>
        <dbReference type="Pfam" id="PF22685"/>
    </source>
</evidence>
<evidence type="ECO:0000313" key="3">
    <source>
        <dbReference type="EMBL" id="SPO01774.1"/>
    </source>
</evidence>
<protein>
    <submittedName>
        <fullName evidence="3">Related to transcription co-repressor GAL80</fullName>
    </submittedName>
</protein>
<gene>
    <name evidence="3" type="ORF">DNG_04447</name>
</gene>
<keyword evidence="4" id="KW-1185">Reference proteome</keyword>
<dbReference type="InterPro" id="IPR051317">
    <property type="entry name" value="Gfo/Idh/MocA_oxidoreduct"/>
</dbReference>
<dbReference type="Proteomes" id="UP001187682">
    <property type="component" value="Unassembled WGS sequence"/>
</dbReference>
<reference evidence="3" key="1">
    <citation type="submission" date="2018-03" db="EMBL/GenBank/DDBJ databases">
        <authorList>
            <person name="Guldener U."/>
        </authorList>
    </citation>
    <scope>NUCLEOTIDE SEQUENCE</scope>
</reference>
<feature type="domain" description="Gfo/Idh/MocA-like oxidoreductase N-terminal" evidence="1">
    <location>
        <begin position="23"/>
        <end position="136"/>
    </location>
</feature>
<dbReference type="EMBL" id="ONZQ02000005">
    <property type="protein sequence ID" value="SPO01774.1"/>
    <property type="molecule type" value="Genomic_DNA"/>
</dbReference>
<dbReference type="SUPFAM" id="SSF55347">
    <property type="entry name" value="Glyceraldehyde-3-phosphate dehydrogenase-like, C-terminal domain"/>
    <property type="match status" value="1"/>
</dbReference>
<name>A0AAE8MY09_9PEZI</name>
<evidence type="ECO:0000259" key="1">
    <source>
        <dbReference type="Pfam" id="PF01408"/>
    </source>
</evidence>
<dbReference type="InterPro" id="IPR036291">
    <property type="entry name" value="NAD(P)-bd_dom_sf"/>
</dbReference>
<evidence type="ECO:0000313" key="4">
    <source>
        <dbReference type="Proteomes" id="UP001187682"/>
    </source>
</evidence>
<dbReference type="GO" id="GO:0000166">
    <property type="term" value="F:nucleotide binding"/>
    <property type="evidence" value="ECO:0007669"/>
    <property type="project" value="InterPro"/>
</dbReference>
<feature type="domain" description="Gal80p-like C-terminal" evidence="2">
    <location>
        <begin position="143"/>
        <end position="294"/>
    </location>
</feature>
<organism evidence="3 4">
    <name type="scientific">Cephalotrichum gorgonifer</name>
    <dbReference type="NCBI Taxonomy" id="2041049"/>
    <lineage>
        <taxon>Eukaryota</taxon>
        <taxon>Fungi</taxon>
        <taxon>Dikarya</taxon>
        <taxon>Ascomycota</taxon>
        <taxon>Pezizomycotina</taxon>
        <taxon>Sordariomycetes</taxon>
        <taxon>Hypocreomycetidae</taxon>
        <taxon>Microascales</taxon>
        <taxon>Microascaceae</taxon>
        <taxon>Cephalotrichum</taxon>
    </lineage>
</organism>